<dbReference type="InterPro" id="IPR015919">
    <property type="entry name" value="Cadherin-like_sf"/>
</dbReference>
<dbReference type="RefSeq" id="WP_321389862.1">
    <property type="nucleotide sequence ID" value="NZ_CP139487.1"/>
</dbReference>
<proteinExistence type="predicted"/>
<dbReference type="PANTHER" id="PTHR43739">
    <property type="entry name" value="XYLOGLUCANASE (EUROFUNG)"/>
    <property type="match status" value="1"/>
</dbReference>
<dbReference type="Gene3D" id="2.60.40.10">
    <property type="entry name" value="Immunoglobulins"/>
    <property type="match status" value="1"/>
</dbReference>
<dbReference type="GO" id="GO:0010411">
    <property type="term" value="P:xyloglucan metabolic process"/>
    <property type="evidence" value="ECO:0007669"/>
    <property type="project" value="TreeGrafter"/>
</dbReference>
<sequence>MLLMTAAGCNPSGYVKVDVFQDLFKNNPPTLSSFTCASTSLTEGDTLSCSAIGNDTGDFTYRFSLQNTCGSAVIDADSGVINLLTDNSFVPGCVLSIEAFDGEFTSSSIQVPITVANTVPTLSISDVTLPEDSVLIANDAAVQSSEGDNGVYALDNAVTTGTKCSTVGTLSIDAVTGAVSLNAPNWVGSCNITVTYDDGNGGVATDEFTYTATNINDGPIISGSCGGSVNQDAAYSCSALTANDPEGDTFTWEFGPTHDCAFLAIDSSTGAITGTPDDNEVGSCTLAVRGTDGTNYSQIVYTRSITVNNLQPTLNITNKSTNDTIGPVVVATDAEVQSNEEGLGVYALDNATTSGTKCSDNGVVSINTTNGEVTFDGVDGWTGTCNIKVVFDDQNPTLNLVADEFTLTVVDNVGPVALSVSSLLADGTYNLGSTISIRVTFNEPVTVTGFPKILLETGFIDREATYVSGSGSANLTFNYTVEADDFSADLDVAAAAVIVLNGGTLVDISSNAATLNLPAGANPNSLPSQKNIVVAGTFPFAELQNIPTPIARTSLTDMTVGGTGVTHYRYKWGIKAATDCSVATGYSAETDISQKIVESLTSVVVGNPVAFCVVGKNASDVWQPYSAATRVEWIKGEYSMGPISLAGLSNLPNWKDVIIDSFGRIVARNARGEIFRSVDNGTTWQLQCKIVNDDNAHFKTSPTAGHTYLITNGNLHKVESYNGAPCPQKTSTITDFNYTYFYSPIAIDSDGSIYLFLADASGQRDLLYKSADQGENWILHNTLTGNGWSSSFAIDPNDKNKMVRFAADDVNSTRQGLYTSSNAGITWTMTSTKDLTFVDLKYNPAQSNSFYVATGDYSTDGGVNLTLGTNTILVTDSRRFHIDTDGSGYFLQESGVNTLLRKSTNYGIAAHSVLYTFPNISSNKNSQAISTRGPLIAAVMGGRLYVSTNSGSSFNLINWQGTKLALMTGITTKDGKTVYGVTADWNIVKSSDIGETWSLKYTNGRGCFSKEPRIDTHELEANRFSVWANGSNCGQYASSIDGGNTVSTGLLALNQSFQSHVYNPLDSNFEGFRAQAYYRQTNDGGYDWKAFNNFPSTMATNPDAFHDSQNGNKQWLVDTSSFGSVVVTNLATITQSTVATGLATVAGMDAFVNDAGVFEVRVIDRTGKIRRSLDQGATFSDLGVAPGLPICTVRYFYSLPQNRNVMATICANGDDLTFTTNNGQTWRTIDFDGLYGINCDASAVALHPNKFFVACKSYDVLYVKYNAIELINDVTDSILSNADHGLGRPIVNNTIANEFASTEYAIIPLNGTCDGSLTFSPSVPLSNDPAFSSTGDYQVCVRLTDASSVVTFDRSPIISFDSSVPAAPTFNLAGALSDALLKRHEFMDDGNPVVTGISGSGFDNSSFAIIPAAGICNSSHRYSFSQPIGTLANQFVSISPGSWKVCMKLSDRAGNGEVYTQSPTFTYSDATVYSKLVNLPSPISNILNLNINVTGTNVSSYRYKVGQSSNTNCAAGAGYSSPVSSANPITDSLVTFKPSTIEQATQLKICVVGSDASGNWQAFKEATMYEWSLFRYSAEKIVVGNASEVENWKSGWVDLHDHSIFYATDYSGMVYKSNNGGASWSGLCRIPISANSLVYGDMAYVQSHYADRTLYVPMYGDVYKVQDLGGIDCLNVTADLPYISTNAANVNFSIGPSGVLYAQTLDGGEQRDSIYKSTNGGLSWTRTGGGIIYIESYTPSISMRPDPNVPGRLFATFVEPSRPDMYGVYRSDDDGANWTKLQTSTGRLFLTPALQTPGKWSAFNAMAPSTGLCTTNDWVTSNTCTRYSADTPSNTQNQGRFQSLNGDIFSTTSMYWATNMPSYMLKKYQAGDNSSTVDVALVPPVPLSSNFPLYAIQGSSYIATAVGRMYISTNGGASFTKIPAANPENFPLLLEGAKNGSKNLMVMPPTSYLGGHKKVFMSQDFGESWVAHADPNDRCYQNTLAAMGDLDHSRFSAFVSTSCATDNFNSFTDSYVTKSTLVGIEGKAVDISNPQEGFLFGNYYMAKTSSYWQHYDYKNFVMPFIAPSTVFKLHPEGYVDPRDSNRFFALTVNQNGDVNYPIRLSLVDYGAGTWTNLTPNTNLPVPSSLALAHDGSGGHYLYVIASDGRLERSTDYGASFSVINSNTMTSGSSCNSNRKYYVDPDKPQYQQTSCSGEYFSINGGLNFNRILSSFQTDRSFDGCIIVPKYFDGKHIYVRCALGLMKLKLSDFDLWTSQNDRNLDANEQGMDLPLVQVTEPGQYSSISYAVVGANVTCDNSLTYSASIPTTTDPAFTTSGKYKVCVKYNDGSVKFAETSYLNFTSGAAVFTSVALANDVADGVLTENEKQDSHLPLLKNLVASNYNSIVYQVAVSGANCSTLTDYKTHPPLANLEGHELSMSDGNSYKVCLKLRNHSGAVYGSSPSFTYEENFPHAELVAELGLVEKNINITSAVSGLDLTTYKYKFGRAEFLQCASDTNYSSEVSVATQITLPLATAELDKQYKLCLVGKNSANEWQPLHLATEYSFFVNKFRITAFSPGSFNIGNWIDMAIHETDPNYMALMSHSGHVYRTRDGGVTWNVLCKIAENVTFTNNQRYKLLIANDGPKTIYTSSSFSSGGSYRVEDRGGDSCTKVSRHHIALDSVGRVYSVSGSLDSSNPTGAYRSADQGRSWVRLLSLSSTVLDGVIHVNRNNDDNILVVNDSSTGSMFVTNDGGLNWTSRGSLGGFLRTQSLISSPTLANTFFQPLNGVYTTDGGATSASLIGAINFRGDGRAYRLRVVSDAETVLETNTDVFNSGTWTTVYTFNGFGHNNYDNLVVSGNTIAVIFARRLYLSTNGGATFAVQNISMNRFAFNSFERTATKIYGLTNSNAIFASSDNGVSWNFISQIENDVGLAKTFMLPSTGNGQLIVATNNYIHTSSDEFNTNKTRHSRVTLSFCFYENVAQANQMLLGTQNGHVATTDGYVTNSVSAESITNTCYSEPRLYMNPADPNFIINTSWSTFVVYNMTTNTSVPFVTGLPNTISDIEMYEDGGNYVLRAIDTRGTIRESLNFGTTFSPVGAINPYASSDSLSNSKMNSEITDRNFILNHTGQNLAYTFDGGNTWETQIKTANMQGVLKCTAMNDVIPFKVGGVQKAIASCSSDTEAGRALIIEF</sequence>
<protein>
    <submittedName>
        <fullName evidence="1">Ig domain-containing protein</fullName>
    </submittedName>
</protein>
<dbReference type="GO" id="GO:0016020">
    <property type="term" value="C:membrane"/>
    <property type="evidence" value="ECO:0007669"/>
    <property type="project" value="InterPro"/>
</dbReference>
<dbReference type="EMBL" id="CP139487">
    <property type="protein sequence ID" value="WPU63336.1"/>
    <property type="molecule type" value="Genomic_DNA"/>
</dbReference>
<dbReference type="GO" id="GO:0005509">
    <property type="term" value="F:calcium ion binding"/>
    <property type="evidence" value="ECO:0007669"/>
    <property type="project" value="InterPro"/>
</dbReference>
<reference evidence="1 2" key="1">
    <citation type="submission" date="2023-11" db="EMBL/GenBank/DDBJ databases">
        <title>Peredibacter starrii A3.12.</title>
        <authorList>
            <person name="Mitchell R.J."/>
        </authorList>
    </citation>
    <scope>NUCLEOTIDE SEQUENCE [LARGE SCALE GENOMIC DNA]</scope>
    <source>
        <strain evidence="1 2">A3.12</strain>
    </source>
</reference>
<gene>
    <name evidence="1" type="ORF">SOO65_11630</name>
</gene>
<dbReference type="SUPFAM" id="SSF110296">
    <property type="entry name" value="Oligoxyloglucan reducing end-specific cellobiohydrolase"/>
    <property type="match status" value="6"/>
</dbReference>
<dbReference type="KEGG" id="psti:SOO65_11630"/>
<dbReference type="Proteomes" id="UP001324634">
    <property type="component" value="Chromosome"/>
</dbReference>
<dbReference type="Pfam" id="PF05345">
    <property type="entry name" value="He_PIG"/>
    <property type="match status" value="1"/>
</dbReference>
<dbReference type="InterPro" id="IPR013783">
    <property type="entry name" value="Ig-like_fold"/>
</dbReference>
<accession>A0AAX4HJD1</accession>
<dbReference type="InterPro" id="IPR052025">
    <property type="entry name" value="Xyloglucanase_GH74"/>
</dbReference>
<evidence type="ECO:0000313" key="2">
    <source>
        <dbReference type="Proteomes" id="UP001324634"/>
    </source>
</evidence>
<name>A0AAX4HJD1_9BACT</name>
<dbReference type="Gene3D" id="2.130.10.10">
    <property type="entry name" value="YVTN repeat-like/Quinoprotein amine dehydrogenase"/>
    <property type="match status" value="7"/>
</dbReference>
<organism evidence="1 2">
    <name type="scientific">Peredibacter starrii</name>
    <dbReference type="NCBI Taxonomy" id="28202"/>
    <lineage>
        <taxon>Bacteria</taxon>
        <taxon>Pseudomonadati</taxon>
        <taxon>Bdellovibrionota</taxon>
        <taxon>Bacteriovoracia</taxon>
        <taxon>Bacteriovoracales</taxon>
        <taxon>Bacteriovoracaceae</taxon>
        <taxon>Peredibacter</taxon>
    </lineage>
</organism>
<dbReference type="CDD" id="cd15482">
    <property type="entry name" value="Sialidase_non-viral"/>
    <property type="match status" value="1"/>
</dbReference>
<evidence type="ECO:0000313" key="1">
    <source>
        <dbReference type="EMBL" id="WPU63336.1"/>
    </source>
</evidence>
<keyword evidence="2" id="KW-1185">Reference proteome</keyword>
<dbReference type="InterPro" id="IPR015943">
    <property type="entry name" value="WD40/YVTN_repeat-like_dom_sf"/>
</dbReference>
<dbReference type="SUPFAM" id="SSF49313">
    <property type="entry name" value="Cadherin-like"/>
    <property type="match status" value="1"/>
</dbReference>
<dbReference type="PANTHER" id="PTHR43739:SF5">
    <property type="entry name" value="EXO-ALPHA-SIALIDASE"/>
    <property type="match status" value="1"/>
</dbReference>